<reference evidence="12" key="3">
    <citation type="journal article" date="2012" name="PLoS Pathog.">
        <title>Comparative genomics of the apicomplexan parasites Toxoplasma gondii and Neospora caninum: Coccidia differing in host range and transmission strategy.</title>
        <authorList>
            <person name="Reid A.J."/>
            <person name="Vermont S.J."/>
            <person name="Cotton J.A."/>
            <person name="Harris D."/>
            <person name="Hill-Cawthorne G.A."/>
            <person name="Konen-Waisman S."/>
            <person name="Latham S.M."/>
            <person name="Mourier T."/>
            <person name="Norton R."/>
            <person name="Quail M.A."/>
            <person name="Sanders M."/>
            <person name="Shanmugam D."/>
            <person name="Sohal A."/>
            <person name="Wasmuth J.D."/>
            <person name="Brunk B."/>
            <person name="Grigg M.E."/>
            <person name="Howard J.C."/>
            <person name="Parkinson J."/>
            <person name="Roos D.S."/>
            <person name="Trees A.J."/>
            <person name="Berriman M."/>
            <person name="Pain A."/>
            <person name="Wastling J.M."/>
        </authorList>
    </citation>
    <scope>NUCLEOTIDE SEQUENCE [LARGE SCALE GENOMIC DNA]</scope>
    <source>
        <strain evidence="12">Liverpool</strain>
    </source>
</reference>
<evidence type="ECO:0000313" key="10">
    <source>
        <dbReference type="EMBL" id="CBZ54588.1"/>
    </source>
</evidence>
<evidence type="ECO:0000256" key="3">
    <source>
        <dbReference type="ARBA" id="ARBA00022448"/>
    </source>
</evidence>
<sequence>MWLRLTRFVRFAANNAGVRQTVKKDAAKQGAGVAEAVAKNAGETAAKAAEEVKGKAEASLFASSWERFKKYGMTTHFWGPIANWGLVLAGLSDMQKSPEIISERMTTVLCIYSLLFMRFAYMVQPRNYLLFTCHFCNEGVQLTQLFRKLKYNSERAEKSAKA</sequence>
<dbReference type="AlphaFoldDB" id="F0VKI7"/>
<evidence type="ECO:0000256" key="9">
    <source>
        <dbReference type="RuleBase" id="RU363100"/>
    </source>
</evidence>
<evidence type="ECO:0000256" key="5">
    <source>
        <dbReference type="ARBA" id="ARBA00022792"/>
    </source>
</evidence>
<evidence type="ECO:0000256" key="8">
    <source>
        <dbReference type="ARBA" id="ARBA00023136"/>
    </source>
</evidence>
<dbReference type="InterPro" id="IPR005336">
    <property type="entry name" value="MPC"/>
</dbReference>
<dbReference type="EMBL" id="LN714485">
    <property type="protein sequence ID" value="CEL69302.1"/>
    <property type="molecule type" value="Genomic_DNA"/>
</dbReference>
<dbReference type="eggNOG" id="KOG1590">
    <property type="taxonomic scope" value="Eukaryota"/>
</dbReference>
<keyword evidence="5 9" id="KW-0999">Mitochondrion inner membrane</keyword>
<evidence type="ECO:0000313" key="11">
    <source>
        <dbReference type="EMBL" id="CEL69302.1"/>
    </source>
</evidence>
<evidence type="ECO:0000256" key="7">
    <source>
        <dbReference type="ARBA" id="ARBA00023128"/>
    </source>
</evidence>
<comment type="subcellular location">
    <subcellularLocation>
        <location evidence="1 9">Mitochondrion inner membrane</location>
        <topology evidence="1 9">Multi-pass membrane protein</topology>
    </subcellularLocation>
</comment>
<dbReference type="EMBL" id="FR823391">
    <property type="protein sequence ID" value="CBZ54588.1"/>
    <property type="molecule type" value="Genomic_DNA"/>
</dbReference>
<comment type="function">
    <text evidence="9">Mediates the uptake of pyruvate into mitochondria.</text>
</comment>
<comment type="similarity">
    <text evidence="2 9">Belongs to the mitochondrial pyruvate carrier (MPC) (TC 2.A.105) family.</text>
</comment>
<dbReference type="InParanoid" id="F0VKI7"/>
<dbReference type="GO" id="GO:0005743">
    <property type="term" value="C:mitochondrial inner membrane"/>
    <property type="evidence" value="ECO:0007669"/>
    <property type="project" value="UniProtKB-SubCell"/>
</dbReference>
<keyword evidence="7 9" id="KW-0496">Mitochondrion</keyword>
<dbReference type="RefSeq" id="XP_003884618.1">
    <property type="nucleotide sequence ID" value="XM_003884569.1"/>
</dbReference>
<name>F0VKI7_NEOCL</name>
<reference evidence="11" key="4">
    <citation type="journal article" date="2015" name="PLoS ONE">
        <title>Comprehensive Evaluation of Toxoplasma gondii VEG and Neospora caninum LIV Genomes with Tachyzoite Stage Transcriptome and Proteome Defines Novel Transcript Features.</title>
        <authorList>
            <person name="Ramaprasad A."/>
            <person name="Mourier T."/>
            <person name="Naeem R."/>
            <person name="Malas T.B."/>
            <person name="Moussa E."/>
            <person name="Panigrahi A."/>
            <person name="Vermont S.J."/>
            <person name="Otto T.D."/>
            <person name="Wastling J."/>
            <person name="Pain A."/>
        </authorList>
    </citation>
    <scope>NUCLEOTIDE SEQUENCE</scope>
    <source>
        <strain evidence="11">Liverpool</strain>
    </source>
</reference>
<keyword evidence="3 9" id="KW-0813">Transport</keyword>
<dbReference type="GeneID" id="13442519"/>
<evidence type="ECO:0000256" key="2">
    <source>
        <dbReference type="ARBA" id="ARBA00006416"/>
    </source>
</evidence>
<evidence type="ECO:0000256" key="4">
    <source>
        <dbReference type="ARBA" id="ARBA00022692"/>
    </source>
</evidence>
<dbReference type="OrthoDB" id="330926at2759"/>
<dbReference type="GO" id="GO:0006850">
    <property type="term" value="P:pyruvate import into mitochondria"/>
    <property type="evidence" value="ECO:0007669"/>
    <property type="project" value="InterPro"/>
</dbReference>
<proteinExistence type="inferred from homology"/>
<reference evidence="10" key="2">
    <citation type="submission" date="2011-03" db="EMBL/GenBank/DDBJ databases">
        <title>Comparative genomics and transcriptomics of Neospora caninum and Toxoplasma gondii.</title>
        <authorList>
            <person name="Reid A.J."/>
            <person name="Sohal A."/>
            <person name="Harris D."/>
            <person name="Quail M."/>
            <person name="Sanders M."/>
            <person name="Berriman M."/>
            <person name="Wastling J.M."/>
            <person name="Pain A."/>
        </authorList>
    </citation>
    <scope>NUCLEOTIDE SEQUENCE</scope>
    <source>
        <strain evidence="10">Liverpool</strain>
    </source>
</reference>
<dbReference type="Pfam" id="PF03650">
    <property type="entry name" value="MPC"/>
    <property type="match status" value="1"/>
</dbReference>
<dbReference type="Proteomes" id="UP000007494">
    <property type="component" value="Chromosome X"/>
</dbReference>
<evidence type="ECO:0000313" key="12">
    <source>
        <dbReference type="Proteomes" id="UP000007494"/>
    </source>
</evidence>
<keyword evidence="4" id="KW-0812">Transmembrane</keyword>
<evidence type="ECO:0000256" key="6">
    <source>
        <dbReference type="ARBA" id="ARBA00022989"/>
    </source>
</evidence>
<keyword evidence="8" id="KW-0472">Membrane</keyword>
<dbReference type="VEuPathDB" id="ToxoDB:NCLIV_050160"/>
<dbReference type="FunCoup" id="F0VKI7">
    <property type="interactions" value="113"/>
</dbReference>
<protein>
    <recommendedName>
        <fullName evidence="9">Mitochondrial pyruvate carrier</fullName>
    </recommendedName>
</protein>
<organism evidence="10 12">
    <name type="scientific">Neospora caninum (strain Liverpool)</name>
    <dbReference type="NCBI Taxonomy" id="572307"/>
    <lineage>
        <taxon>Eukaryota</taxon>
        <taxon>Sar</taxon>
        <taxon>Alveolata</taxon>
        <taxon>Apicomplexa</taxon>
        <taxon>Conoidasida</taxon>
        <taxon>Coccidia</taxon>
        <taxon>Eucoccidiorida</taxon>
        <taxon>Eimeriorina</taxon>
        <taxon>Sarcocystidae</taxon>
        <taxon>Neospora</taxon>
    </lineage>
</organism>
<evidence type="ECO:0000256" key="1">
    <source>
        <dbReference type="ARBA" id="ARBA00004448"/>
    </source>
</evidence>
<dbReference type="PANTHER" id="PTHR14154">
    <property type="entry name" value="UPF0041 BRAIN PROTEIN 44-RELATED"/>
    <property type="match status" value="1"/>
</dbReference>
<reference evidence="10" key="1">
    <citation type="submission" date="2011-02" db="EMBL/GenBank/DDBJ databases">
        <authorList>
            <person name="Aslett M."/>
        </authorList>
    </citation>
    <scope>NUCLEOTIDE SEQUENCE</scope>
    <source>
        <strain evidence="10">Liverpool</strain>
    </source>
</reference>
<gene>
    <name evidence="11" type="ORF">BN1204_050160</name>
    <name evidence="10" type="ORF">NCLIV_050160</name>
</gene>
<keyword evidence="12" id="KW-1185">Reference proteome</keyword>
<accession>F0VKI7</accession>
<keyword evidence="6" id="KW-1133">Transmembrane helix</keyword>
<dbReference type="OMA" id="SDMQKSP"/>